<evidence type="ECO:0000256" key="3">
    <source>
        <dbReference type="ARBA" id="ARBA00022989"/>
    </source>
</evidence>
<evidence type="ECO:0000256" key="4">
    <source>
        <dbReference type="ARBA" id="ARBA00023136"/>
    </source>
</evidence>
<feature type="domain" description="GtrA/DPMS transmembrane" evidence="6">
    <location>
        <begin position="9"/>
        <end position="119"/>
    </location>
</feature>
<keyword evidence="8" id="KW-1185">Reference proteome</keyword>
<evidence type="ECO:0000259" key="6">
    <source>
        <dbReference type="Pfam" id="PF04138"/>
    </source>
</evidence>
<feature type="transmembrane region" description="Helical" evidence="5">
    <location>
        <begin position="94"/>
        <end position="114"/>
    </location>
</feature>
<feature type="transmembrane region" description="Helical" evidence="5">
    <location>
        <begin position="70"/>
        <end position="88"/>
    </location>
</feature>
<dbReference type="GO" id="GO:0000271">
    <property type="term" value="P:polysaccharide biosynthetic process"/>
    <property type="evidence" value="ECO:0007669"/>
    <property type="project" value="InterPro"/>
</dbReference>
<dbReference type="Pfam" id="PF04138">
    <property type="entry name" value="GtrA_DPMS_TM"/>
    <property type="match status" value="1"/>
</dbReference>
<evidence type="ECO:0000256" key="5">
    <source>
        <dbReference type="SAM" id="Phobius"/>
    </source>
</evidence>
<gene>
    <name evidence="7" type="ORF">H0241_27580</name>
</gene>
<dbReference type="Proteomes" id="UP000558284">
    <property type="component" value="Unassembled WGS sequence"/>
</dbReference>
<dbReference type="GO" id="GO:0016020">
    <property type="term" value="C:membrane"/>
    <property type="evidence" value="ECO:0007669"/>
    <property type="project" value="UniProtKB-SubCell"/>
</dbReference>
<keyword evidence="2 5" id="KW-0812">Transmembrane</keyword>
<evidence type="ECO:0000256" key="1">
    <source>
        <dbReference type="ARBA" id="ARBA00004141"/>
    </source>
</evidence>
<dbReference type="EMBL" id="JACDTY010000018">
    <property type="protein sequence ID" value="MBA1143975.1"/>
    <property type="molecule type" value="Genomic_DNA"/>
</dbReference>
<keyword evidence="3 5" id="KW-1133">Transmembrane helix</keyword>
<accession>A0A838BBZ2</accession>
<keyword evidence="4 5" id="KW-0472">Membrane</keyword>
<comment type="subcellular location">
    <subcellularLocation>
        <location evidence="1">Membrane</location>
        <topology evidence="1">Multi-pass membrane protein</topology>
    </subcellularLocation>
</comment>
<protein>
    <submittedName>
        <fullName evidence="7">GtrA family protein</fullName>
    </submittedName>
</protein>
<dbReference type="InterPro" id="IPR007267">
    <property type="entry name" value="GtrA_DPMS_TM"/>
</dbReference>
<reference evidence="7 8" key="1">
    <citation type="submission" date="2020-07" db="EMBL/GenBank/DDBJ databases">
        <title>Definition of the novel symbiovar canariense within Mesorhizobium novociceri, a new species of genus Mesorhizobium nodulating Cicer canariense in the Caldera de Taburiente National Park (La Palma, Canary Islands).</title>
        <authorList>
            <person name="Leon-Barrios M."/>
            <person name="Perez-Yepez J."/>
            <person name="Flores-Felix J.D."/>
            <person name="Ramirez-Baena M.H."/>
            <person name="Pulido-Suarez L."/>
            <person name="Igual J.M."/>
            <person name="Velazquez E."/>
            <person name="Peix A."/>
        </authorList>
    </citation>
    <scope>NUCLEOTIDE SEQUENCE [LARGE SCALE GENOMIC DNA]</scope>
    <source>
        <strain evidence="7 8">CCANP35</strain>
    </source>
</reference>
<comment type="caution">
    <text evidence="7">The sequence shown here is derived from an EMBL/GenBank/DDBJ whole genome shotgun (WGS) entry which is preliminary data.</text>
</comment>
<sequence>MNMRAPSTYVIVAALCLALHNAVMILSDRAGSPLWLAVLLSFGIVAATGYALHGVFTFRQPLALPGFARYVLAMSANVPLAFIFTWFWRDWTGLAMPVASPLASICMLAINFALSRWAIAAPKSTSVRNP</sequence>
<dbReference type="AlphaFoldDB" id="A0A838BBZ2"/>
<dbReference type="RefSeq" id="WP_181060935.1">
    <property type="nucleotide sequence ID" value="NZ_JACDTY010000018.1"/>
</dbReference>
<evidence type="ECO:0000313" key="7">
    <source>
        <dbReference type="EMBL" id="MBA1143975.1"/>
    </source>
</evidence>
<organism evidence="7 8">
    <name type="scientific">Mesorhizobium neociceri</name>
    <dbReference type="NCBI Taxonomy" id="1307853"/>
    <lineage>
        <taxon>Bacteria</taxon>
        <taxon>Pseudomonadati</taxon>
        <taxon>Pseudomonadota</taxon>
        <taxon>Alphaproteobacteria</taxon>
        <taxon>Hyphomicrobiales</taxon>
        <taxon>Phyllobacteriaceae</taxon>
        <taxon>Mesorhizobium</taxon>
    </lineage>
</organism>
<name>A0A838BBZ2_9HYPH</name>
<evidence type="ECO:0000256" key="2">
    <source>
        <dbReference type="ARBA" id="ARBA00022692"/>
    </source>
</evidence>
<evidence type="ECO:0000313" key="8">
    <source>
        <dbReference type="Proteomes" id="UP000558284"/>
    </source>
</evidence>
<feature type="transmembrane region" description="Helical" evidence="5">
    <location>
        <begin position="34"/>
        <end position="58"/>
    </location>
</feature>
<proteinExistence type="predicted"/>